<sequence>MPSPSGAAAAETSGAAIALALRLLAQDVPGGIVLLVSGEDGRAVVEEAWPAVIAAGQPVRMPPGLAADRPVIFDAQTRRLPVGWTEMLGTRPTRFAAAPVGARACHLVVASVGDGIVAPAALARWAELIDRLLGREDGTARRIGASRRLAALIDSLPLPLVFVDGRTIEVFLNDRARQLLDMPPGAGSERAVAASLARLVSREGDGQAATLAQNPMASLSFAIDHAGRHFTVESQWIREEEPTGRLWLFHDVTDAHRVARFRDELVSTVSHELRTPLTSILGALTLLGEGKLGSLPEDAATLVDIALRNGRQLLLLVNDLLDLDKAEAQRLDIAPRPSDLSLLLADAIVRARPFAQRHGATVMLDAPYDAPTASVDPDRMLQVAGNLISNAIKFSPEGGRVTVSLARHAGGWRIGVTDEGPGVPPAFRDQLFTRFARGEQRPRGGTTGTGLGLAISKAIVEAHGGTIALDAQAGPGATFHVDLPAAEEARGGQEADTTDTGWRALPGAMR</sequence>
<dbReference type="PROSITE" id="PS50109">
    <property type="entry name" value="HIS_KIN"/>
    <property type="match status" value="1"/>
</dbReference>
<dbReference type="PRINTS" id="PR00344">
    <property type="entry name" value="BCTRLSENSOR"/>
</dbReference>
<dbReference type="PANTHER" id="PTHR43547:SF2">
    <property type="entry name" value="HYBRID SIGNAL TRANSDUCTION HISTIDINE KINASE C"/>
    <property type="match status" value="1"/>
</dbReference>
<dbReference type="EMBL" id="JAAVJH010000003">
    <property type="protein sequence ID" value="NJR78186.1"/>
    <property type="molecule type" value="Genomic_DNA"/>
</dbReference>
<accession>A0ABX1CJL5</accession>
<comment type="caution">
    <text evidence="6">The sequence shown here is derived from an EMBL/GenBank/DDBJ whole genome shotgun (WGS) entry which is preliminary data.</text>
</comment>
<dbReference type="InterPro" id="IPR036097">
    <property type="entry name" value="HisK_dim/P_sf"/>
</dbReference>
<comment type="catalytic activity">
    <reaction evidence="1">
        <text>ATP + protein L-histidine = ADP + protein N-phospho-L-histidine.</text>
        <dbReference type="EC" id="2.7.13.3"/>
    </reaction>
</comment>
<gene>
    <name evidence="6" type="ORF">HBH26_06090</name>
</gene>
<dbReference type="Pfam" id="PF00512">
    <property type="entry name" value="HisKA"/>
    <property type="match status" value="1"/>
</dbReference>
<dbReference type="Proteomes" id="UP000732399">
    <property type="component" value="Unassembled WGS sequence"/>
</dbReference>
<evidence type="ECO:0000313" key="7">
    <source>
        <dbReference type="Proteomes" id="UP000732399"/>
    </source>
</evidence>
<evidence type="ECO:0000256" key="3">
    <source>
        <dbReference type="ARBA" id="ARBA00022553"/>
    </source>
</evidence>
<dbReference type="InterPro" id="IPR003661">
    <property type="entry name" value="HisK_dim/P_dom"/>
</dbReference>
<dbReference type="InterPro" id="IPR004358">
    <property type="entry name" value="Sig_transdc_His_kin-like_C"/>
</dbReference>
<dbReference type="Gene3D" id="3.30.565.10">
    <property type="entry name" value="Histidine kinase-like ATPase, C-terminal domain"/>
    <property type="match status" value="1"/>
</dbReference>
<proteinExistence type="predicted"/>
<dbReference type="SUPFAM" id="SSF55874">
    <property type="entry name" value="ATPase domain of HSP90 chaperone/DNA topoisomerase II/histidine kinase"/>
    <property type="match status" value="1"/>
</dbReference>
<protein>
    <recommendedName>
        <fullName evidence="2">histidine kinase</fullName>
        <ecNumber evidence="2">2.7.13.3</ecNumber>
    </recommendedName>
</protein>
<name>A0ABX1CJL5_9SPHN</name>
<dbReference type="InterPro" id="IPR005467">
    <property type="entry name" value="His_kinase_dom"/>
</dbReference>
<dbReference type="SUPFAM" id="SSF47384">
    <property type="entry name" value="Homodimeric domain of signal transducing histidine kinase"/>
    <property type="match status" value="1"/>
</dbReference>
<keyword evidence="3" id="KW-0597">Phosphoprotein</keyword>
<dbReference type="EC" id="2.7.13.3" evidence="2"/>
<dbReference type="InterPro" id="IPR003594">
    <property type="entry name" value="HATPase_dom"/>
</dbReference>
<dbReference type="RefSeq" id="WP_168133711.1">
    <property type="nucleotide sequence ID" value="NZ_JAAVJH010000003.1"/>
</dbReference>
<reference evidence="6 7" key="1">
    <citation type="submission" date="2020-03" db="EMBL/GenBank/DDBJ databases">
        <authorList>
            <person name="Wang L."/>
            <person name="He N."/>
            <person name="Li Y."/>
            <person name="Fang Y."/>
            <person name="Zhang F."/>
        </authorList>
    </citation>
    <scope>NUCLEOTIDE SEQUENCE [LARGE SCALE GENOMIC DNA]</scope>
    <source>
        <strain evidence="6 7">36D10-4-7</strain>
    </source>
</reference>
<dbReference type="Pfam" id="PF02518">
    <property type="entry name" value="HATPase_c"/>
    <property type="match status" value="1"/>
</dbReference>
<dbReference type="Gene3D" id="1.10.287.130">
    <property type="match status" value="1"/>
</dbReference>
<dbReference type="CDD" id="cd00075">
    <property type="entry name" value="HATPase"/>
    <property type="match status" value="1"/>
</dbReference>
<dbReference type="PANTHER" id="PTHR43547">
    <property type="entry name" value="TWO-COMPONENT HISTIDINE KINASE"/>
    <property type="match status" value="1"/>
</dbReference>
<evidence type="ECO:0000256" key="1">
    <source>
        <dbReference type="ARBA" id="ARBA00000085"/>
    </source>
</evidence>
<evidence type="ECO:0000256" key="2">
    <source>
        <dbReference type="ARBA" id="ARBA00012438"/>
    </source>
</evidence>
<evidence type="ECO:0000256" key="4">
    <source>
        <dbReference type="SAM" id="MobiDB-lite"/>
    </source>
</evidence>
<dbReference type="SMART" id="SM00387">
    <property type="entry name" value="HATPase_c"/>
    <property type="match status" value="1"/>
</dbReference>
<organism evidence="6 7">
    <name type="scientific">Sphingomonas corticis</name>
    <dbReference type="NCBI Taxonomy" id="2722791"/>
    <lineage>
        <taxon>Bacteria</taxon>
        <taxon>Pseudomonadati</taxon>
        <taxon>Pseudomonadota</taxon>
        <taxon>Alphaproteobacteria</taxon>
        <taxon>Sphingomonadales</taxon>
        <taxon>Sphingomonadaceae</taxon>
        <taxon>Sphingomonas</taxon>
    </lineage>
</organism>
<dbReference type="InterPro" id="IPR036890">
    <property type="entry name" value="HATPase_C_sf"/>
</dbReference>
<keyword evidence="7" id="KW-1185">Reference proteome</keyword>
<feature type="domain" description="Histidine kinase" evidence="5">
    <location>
        <begin position="268"/>
        <end position="487"/>
    </location>
</feature>
<evidence type="ECO:0000259" key="5">
    <source>
        <dbReference type="PROSITE" id="PS50109"/>
    </source>
</evidence>
<evidence type="ECO:0000313" key="6">
    <source>
        <dbReference type="EMBL" id="NJR78186.1"/>
    </source>
</evidence>
<dbReference type="Gene3D" id="3.30.450.20">
    <property type="entry name" value="PAS domain"/>
    <property type="match status" value="1"/>
</dbReference>
<feature type="region of interest" description="Disordered" evidence="4">
    <location>
        <begin position="488"/>
        <end position="510"/>
    </location>
</feature>
<dbReference type="SMART" id="SM00388">
    <property type="entry name" value="HisKA"/>
    <property type="match status" value="1"/>
</dbReference>
<dbReference type="CDD" id="cd00082">
    <property type="entry name" value="HisKA"/>
    <property type="match status" value="1"/>
</dbReference>